<dbReference type="Proteomes" id="UP000218323">
    <property type="component" value="Unassembled WGS sequence"/>
</dbReference>
<feature type="transmembrane region" description="Helical" evidence="1">
    <location>
        <begin position="32"/>
        <end position="51"/>
    </location>
</feature>
<comment type="caution">
    <text evidence="3">The sequence shown here is derived from an EMBL/GenBank/DDBJ whole genome shotgun (WGS) entry which is preliminary data.</text>
</comment>
<dbReference type="Pfam" id="PF04982">
    <property type="entry name" value="TM_HPP"/>
    <property type="match status" value="1"/>
</dbReference>
<feature type="transmembrane region" description="Helical" evidence="1">
    <location>
        <begin position="58"/>
        <end position="77"/>
    </location>
</feature>
<dbReference type="PANTHER" id="PTHR33741:SF5">
    <property type="entry name" value="TRANSMEMBRANE PROTEIN DDB_G0269096-RELATED"/>
    <property type="match status" value="1"/>
</dbReference>
<keyword evidence="4" id="KW-1185">Reference proteome</keyword>
<keyword evidence="1" id="KW-0472">Membrane</keyword>
<evidence type="ECO:0000313" key="4">
    <source>
        <dbReference type="Proteomes" id="UP000218323"/>
    </source>
</evidence>
<dbReference type="InterPro" id="IPR058581">
    <property type="entry name" value="TM_HPP"/>
</dbReference>
<evidence type="ECO:0000256" key="1">
    <source>
        <dbReference type="SAM" id="Phobius"/>
    </source>
</evidence>
<reference evidence="3 4" key="1">
    <citation type="submission" date="2017-09" db="EMBL/GenBank/DDBJ databases">
        <title>Sphingomonas adhaesiva DSM 7418, whole genome shotgun sequence.</title>
        <authorList>
            <person name="Feng G."/>
            <person name="Zhu H."/>
        </authorList>
    </citation>
    <scope>NUCLEOTIDE SEQUENCE [LARGE SCALE GENOMIC DNA]</scope>
    <source>
        <strain evidence="3 4">DSM 7418</strain>
    </source>
</reference>
<feature type="transmembrane region" description="Helical" evidence="1">
    <location>
        <begin position="145"/>
        <end position="172"/>
    </location>
</feature>
<evidence type="ECO:0000313" key="3">
    <source>
        <dbReference type="EMBL" id="PCG15573.1"/>
    </source>
</evidence>
<dbReference type="InterPro" id="IPR007065">
    <property type="entry name" value="HPP"/>
</dbReference>
<keyword evidence="1" id="KW-0812">Transmembrane</keyword>
<feature type="domain" description="HPP transmembrane region" evidence="2">
    <location>
        <begin position="26"/>
        <end position="181"/>
    </location>
</feature>
<name>A0A2A4ICP8_9SPHN</name>
<organism evidence="3 4">
    <name type="scientific">Sphingomonas adhaesiva</name>
    <dbReference type="NCBI Taxonomy" id="28212"/>
    <lineage>
        <taxon>Bacteria</taxon>
        <taxon>Pseudomonadati</taxon>
        <taxon>Pseudomonadota</taxon>
        <taxon>Alphaproteobacteria</taxon>
        <taxon>Sphingomonadales</taxon>
        <taxon>Sphingomonadaceae</taxon>
        <taxon>Sphingomonas</taxon>
    </lineage>
</organism>
<evidence type="ECO:0000259" key="2">
    <source>
        <dbReference type="Pfam" id="PF04982"/>
    </source>
</evidence>
<gene>
    <name evidence="3" type="ORF">COA07_00830</name>
</gene>
<dbReference type="PANTHER" id="PTHR33741">
    <property type="entry name" value="TRANSMEMBRANE PROTEIN DDB_G0269096-RELATED"/>
    <property type="match status" value="1"/>
</dbReference>
<protein>
    <submittedName>
        <fullName evidence="3">HPP family protein</fullName>
    </submittedName>
</protein>
<keyword evidence="1" id="KW-1133">Transmembrane helix</keyword>
<accession>A0A2A4ICP8</accession>
<dbReference type="RefSeq" id="WP_066710798.1">
    <property type="nucleotide sequence ID" value="NZ_NWVC01000001.1"/>
</dbReference>
<dbReference type="AlphaFoldDB" id="A0A2A4ICP8"/>
<dbReference type="EMBL" id="NWVC01000001">
    <property type="protein sequence ID" value="PCG15573.1"/>
    <property type="molecule type" value="Genomic_DNA"/>
</dbReference>
<proteinExistence type="predicted"/>
<sequence>MGDGGARGDRQPGVSAWFRPILAGAQARDRSIAALGAVAGIALTMWLGAQVPALADGLPAIVAPLGASAVLVFAVPASPLAQPWPVIGGNTISALVGMAAFRWVPDATLAAGVAVGAAIAVMSLLRCLHPPGGAAALTAVIGGPAIHAAGFAFAFVPVAVNSMALVALGWLFHRATRRSYPHRAVPVPAPLPPGFHLADIDAALAEMGEGFDIAREDLDALLTRAEQHARRRGGAR</sequence>
<feature type="transmembrane region" description="Helical" evidence="1">
    <location>
        <begin position="108"/>
        <end position="125"/>
    </location>
</feature>